<comment type="function">
    <text evidence="5">Catalyzes the reversible transfer of the terminal phosphate group between ATP and AMP. Plays an important role in cellular energy homeostasis and in adenine nucleotide metabolism.</text>
</comment>
<keyword evidence="1 5" id="KW-0808">Transferase</keyword>
<dbReference type="SUPFAM" id="SSF57774">
    <property type="entry name" value="Microbial and mitochondrial ADK, insert 'zinc finger' domain"/>
    <property type="match status" value="1"/>
</dbReference>
<feature type="binding site" evidence="5">
    <location>
        <begin position="56"/>
        <end position="58"/>
    </location>
    <ligand>
        <name>AMP</name>
        <dbReference type="ChEBI" id="CHEBI:456215"/>
    </ligand>
</feature>
<proteinExistence type="inferred from homology"/>
<feature type="binding site" evidence="5">
    <location>
        <position position="188"/>
    </location>
    <ligand>
        <name>ATP</name>
        <dbReference type="ChEBI" id="CHEBI:30616"/>
    </ligand>
</feature>
<feature type="binding site" evidence="5">
    <location>
        <position position="149"/>
    </location>
    <ligand>
        <name>AMP</name>
        <dbReference type="ChEBI" id="CHEBI:456215"/>
    </ligand>
</feature>
<dbReference type="GO" id="GO:0004017">
    <property type="term" value="F:AMP kinase activity"/>
    <property type="evidence" value="ECO:0007669"/>
    <property type="project" value="UniProtKB-UniRule"/>
</dbReference>
<evidence type="ECO:0000256" key="1">
    <source>
        <dbReference type="ARBA" id="ARBA00022679"/>
    </source>
</evidence>
<dbReference type="EC" id="2.7.4.3" evidence="5 7"/>
<dbReference type="GO" id="GO:0044209">
    <property type="term" value="P:AMP salvage"/>
    <property type="evidence" value="ECO:0007669"/>
    <property type="project" value="UniProtKB-UniRule"/>
</dbReference>
<comment type="caution">
    <text evidence="9">The sequence shown here is derived from an EMBL/GenBank/DDBJ whole genome shotgun (WGS) entry which is preliminary data.</text>
</comment>
<dbReference type="HAMAP" id="MF_00235">
    <property type="entry name" value="Adenylate_kinase_Adk"/>
    <property type="match status" value="1"/>
</dbReference>
<evidence type="ECO:0000313" key="9">
    <source>
        <dbReference type="EMBL" id="RJR26402.1"/>
    </source>
</evidence>
<comment type="subcellular location">
    <subcellularLocation>
        <location evidence="5 7">Cytoplasm</location>
    </subcellularLocation>
</comment>
<dbReference type="CDD" id="cd01428">
    <property type="entry name" value="ADK"/>
    <property type="match status" value="1"/>
</dbReference>
<dbReference type="SUPFAM" id="SSF52540">
    <property type="entry name" value="P-loop containing nucleoside triphosphate hydrolases"/>
    <property type="match status" value="1"/>
</dbReference>
<keyword evidence="3 5" id="KW-0547">Nucleotide-binding</keyword>
<dbReference type="Pfam" id="PF05191">
    <property type="entry name" value="ADK_lid"/>
    <property type="match status" value="1"/>
</dbReference>
<dbReference type="AlphaFoldDB" id="A0A3A4ZAZ7"/>
<reference evidence="9 10" key="1">
    <citation type="journal article" date="2017" name="ISME J.">
        <title>Energy and carbon metabolisms in a deep terrestrial subsurface fluid microbial community.</title>
        <authorList>
            <person name="Momper L."/>
            <person name="Jungbluth S.P."/>
            <person name="Lee M.D."/>
            <person name="Amend J.P."/>
        </authorList>
    </citation>
    <scope>NUCLEOTIDE SEQUENCE [LARGE SCALE GENOMIC DNA]</scope>
    <source>
        <strain evidence="9">SURF_46</strain>
    </source>
</reference>
<dbReference type="Gene3D" id="3.40.50.300">
    <property type="entry name" value="P-loop containing nucleotide triphosphate hydrolases"/>
    <property type="match status" value="1"/>
</dbReference>
<dbReference type="GO" id="GO:0005524">
    <property type="term" value="F:ATP binding"/>
    <property type="evidence" value="ECO:0007669"/>
    <property type="project" value="UniProtKB-UniRule"/>
</dbReference>
<evidence type="ECO:0000259" key="8">
    <source>
        <dbReference type="Pfam" id="PF05191"/>
    </source>
</evidence>
<feature type="binding site" evidence="5">
    <location>
        <position position="36"/>
    </location>
    <ligand>
        <name>AMP</name>
        <dbReference type="ChEBI" id="CHEBI:456215"/>
    </ligand>
</feature>
<dbReference type="InterPro" id="IPR000850">
    <property type="entry name" value="Adenylat/UMP-CMP_kin"/>
</dbReference>
<dbReference type="InterPro" id="IPR036193">
    <property type="entry name" value="ADK_active_lid_dom_sf"/>
</dbReference>
<keyword evidence="4 5" id="KW-0418">Kinase</keyword>
<comment type="caution">
    <text evidence="5">Lacks conserved residue(s) required for the propagation of feature annotation.</text>
</comment>
<evidence type="ECO:0000256" key="3">
    <source>
        <dbReference type="ARBA" id="ARBA00022741"/>
    </source>
</evidence>
<feature type="binding site" evidence="5">
    <location>
        <begin position="128"/>
        <end position="129"/>
    </location>
    <ligand>
        <name>ATP</name>
        <dbReference type="ChEBI" id="CHEBI:30616"/>
    </ligand>
</feature>
<feature type="domain" description="Adenylate kinase active site lid" evidence="8">
    <location>
        <begin position="119"/>
        <end position="151"/>
    </location>
</feature>
<dbReference type="Pfam" id="PF00406">
    <property type="entry name" value="ADK"/>
    <property type="match status" value="1"/>
</dbReference>
<comment type="subunit">
    <text evidence="5 7">Monomer.</text>
</comment>
<sequence>MKILVMGPQASGKGTQAELLSKTFDLPAISVGGLLRDLPEQHPLYASVRADLNAGRLVNTNVAVEVIKERISQPDCKNGYIMDGWARRTSDIEAFNPEPDWVLHIVIPRNESIKRITGRRICVADGKVYNIYTLPKEELEKCKGDLIQRDDDTEIAVNKRLEIYQTETIPVVEDFRKKGVLIEIDGMGLPDEVFSRVLSALELAEKSKA</sequence>
<evidence type="ECO:0000256" key="7">
    <source>
        <dbReference type="RuleBase" id="RU003331"/>
    </source>
</evidence>
<feature type="binding site" evidence="5">
    <location>
        <position position="119"/>
    </location>
    <ligand>
        <name>ATP</name>
        <dbReference type="ChEBI" id="CHEBI:30616"/>
    </ligand>
</feature>
<dbReference type="InterPro" id="IPR007862">
    <property type="entry name" value="Adenylate_kinase_lid-dom"/>
</dbReference>
<comment type="pathway">
    <text evidence="5">Purine metabolism; AMP biosynthesis via salvage pathway; AMP from ADP: step 1/1.</text>
</comment>
<comment type="domain">
    <text evidence="5">Consists of three domains, a large central CORE domain and two small peripheral domains, NMPbind and LID, which undergo movements during catalysis. The LID domain closes over the site of phosphoryl transfer upon ATP binding. Assembling and dissambling the active center during each catalytic cycle provides an effective means to prevent ATP hydrolysis.</text>
</comment>
<dbReference type="PRINTS" id="PR00094">
    <property type="entry name" value="ADENYLTKNASE"/>
</dbReference>
<dbReference type="InterPro" id="IPR027417">
    <property type="entry name" value="P-loop_NTPase"/>
</dbReference>
<dbReference type="GO" id="GO:0005737">
    <property type="term" value="C:cytoplasm"/>
    <property type="evidence" value="ECO:0007669"/>
    <property type="project" value="UniProtKB-SubCell"/>
</dbReference>
<keyword evidence="5 7" id="KW-0067">ATP-binding</keyword>
<dbReference type="EMBL" id="QZJF01000022">
    <property type="protein sequence ID" value="RJR26402.1"/>
    <property type="molecule type" value="Genomic_DNA"/>
</dbReference>
<evidence type="ECO:0000256" key="2">
    <source>
        <dbReference type="ARBA" id="ARBA00022727"/>
    </source>
</evidence>
<evidence type="ECO:0000256" key="6">
    <source>
        <dbReference type="RuleBase" id="RU003330"/>
    </source>
</evidence>
<feature type="binding site" evidence="5">
    <location>
        <begin position="10"/>
        <end position="15"/>
    </location>
    <ligand>
        <name>ATP</name>
        <dbReference type="ChEBI" id="CHEBI:30616"/>
    </ligand>
</feature>
<keyword evidence="2 5" id="KW-0545">Nucleotide biosynthesis</keyword>
<keyword evidence="5" id="KW-0963">Cytoplasm</keyword>
<dbReference type="UniPathway" id="UPA00588">
    <property type="reaction ID" value="UER00649"/>
</dbReference>
<dbReference type="Proteomes" id="UP000265540">
    <property type="component" value="Unassembled WGS sequence"/>
</dbReference>
<feature type="binding site" evidence="5">
    <location>
        <position position="160"/>
    </location>
    <ligand>
        <name>AMP</name>
        <dbReference type="ChEBI" id="CHEBI:456215"/>
    </ligand>
</feature>
<comment type="catalytic activity">
    <reaction evidence="5 7">
        <text>AMP + ATP = 2 ADP</text>
        <dbReference type="Rhea" id="RHEA:12973"/>
        <dbReference type="ChEBI" id="CHEBI:30616"/>
        <dbReference type="ChEBI" id="CHEBI:456215"/>
        <dbReference type="ChEBI" id="CHEBI:456216"/>
        <dbReference type="EC" id="2.7.4.3"/>
    </reaction>
</comment>
<evidence type="ECO:0000256" key="5">
    <source>
        <dbReference type="HAMAP-Rule" id="MF_00235"/>
    </source>
</evidence>
<evidence type="ECO:0000313" key="10">
    <source>
        <dbReference type="Proteomes" id="UP000265540"/>
    </source>
</evidence>
<gene>
    <name evidence="5" type="primary">adk</name>
    <name evidence="9" type="ORF">C4561_05425</name>
</gene>
<accession>A0A3A4ZAZ7</accession>
<name>A0A3A4ZAZ7_UNCKA</name>
<comment type="similarity">
    <text evidence="5 6">Belongs to the adenylate kinase family.</text>
</comment>
<protein>
    <recommendedName>
        <fullName evidence="5 7">Adenylate kinase</fullName>
        <shortName evidence="5">AK</shortName>
        <ecNumber evidence="5 7">2.7.4.3</ecNumber>
    </recommendedName>
    <alternativeName>
        <fullName evidence="5">ATP-AMP transphosphorylase</fullName>
    </alternativeName>
    <alternativeName>
        <fullName evidence="5">ATP:AMP phosphotransferase</fullName>
    </alternativeName>
    <alternativeName>
        <fullName evidence="5">Adenylate monophosphate kinase</fullName>
    </alternativeName>
</protein>
<dbReference type="PANTHER" id="PTHR23359">
    <property type="entry name" value="NUCLEOTIDE KINASE"/>
    <property type="match status" value="1"/>
</dbReference>
<organism evidence="9 10">
    <name type="scientific">candidate division WWE3 bacterium</name>
    <dbReference type="NCBI Taxonomy" id="2053526"/>
    <lineage>
        <taxon>Bacteria</taxon>
        <taxon>Katanobacteria</taxon>
    </lineage>
</organism>
<evidence type="ECO:0000256" key="4">
    <source>
        <dbReference type="ARBA" id="ARBA00022777"/>
    </source>
</evidence>